<comment type="subcellular location">
    <subcellularLocation>
        <location evidence="1">Golgi apparatus</location>
        <location evidence="1">trans-Golgi network</location>
    </subcellularLocation>
</comment>
<dbReference type="EMBL" id="CDQK01000001">
    <property type="protein sequence ID" value="CEP20747.1"/>
    <property type="molecule type" value="Genomic_DNA"/>
</dbReference>
<keyword evidence="4" id="KW-0653">Protein transport</keyword>
<dbReference type="PANTHER" id="PTHR14190">
    <property type="entry name" value="SUPPRESSOR OF ACTIN MUTATIONS 2/VACUOLAR PROTEIN SORTING 52"/>
    <property type="match status" value="1"/>
</dbReference>
<dbReference type="AlphaFoldDB" id="A0A0H5C002"/>
<keyword evidence="3" id="KW-0813">Transport</keyword>
<dbReference type="GO" id="GO:0006896">
    <property type="term" value="P:Golgi to vacuole transport"/>
    <property type="evidence" value="ECO:0007669"/>
    <property type="project" value="TreeGrafter"/>
</dbReference>
<feature type="coiled-coil region" evidence="6">
    <location>
        <begin position="100"/>
        <end position="134"/>
    </location>
</feature>
<sequence>MSTAVDKLMDENQPGQVSQQAPHPLLKALFDNWEEPKYQVPSQQSKDVTLEFGDEGRSLEEVRFLQTTRPSQFDDEDELVQFKDTLEQFEEVLMPLGGFLKRFNEQLANLSKELESLKTKATALSSNLDRERELEQKYSPMVGDLAIPPEVVREIYNGEVNKSWCEVLNVIEDKRLIYEKYTEEHHMELVAPLKQLLEALNKKALERIKMFVVSKIKKLRVVGTPSQVVQSELLGAKEAFNYLQKQEPSLALELKQAYIYTMRWYYKAYFHRYVSSLAKLHLQLYEKSALIGGVQSYFHTQQTEYTIGKRSSIVTAEDPTVMPAQIAEHNPAKSCVEVGFRSFNLALCDNASVEFLFMSEFFGENVNALLEQILDPTYQLGSAYTKSLITNSYDIFGVLIMIRLSQSLIFELQKRRIPAVEDYLNLQMILLWPRFQQLVDANCENLKRAASKSSAITMISTSAPHPLTIQFTNLIYGFHQLTHKETQTTQEPLSQSIQRLRNDYEQVMTKLSKNTKQAELFLYTNYAHVLSVLTECESSTERDHFQVLVSAFEPS</sequence>
<dbReference type="GO" id="GO:0005829">
    <property type="term" value="C:cytosol"/>
    <property type="evidence" value="ECO:0007669"/>
    <property type="project" value="GOC"/>
</dbReference>
<keyword evidence="5" id="KW-0333">Golgi apparatus</keyword>
<feature type="domain" description="Vps52 C-terminal" evidence="9">
    <location>
        <begin position="261"/>
        <end position="544"/>
    </location>
</feature>
<dbReference type="InterPro" id="IPR007258">
    <property type="entry name" value="Vps52"/>
</dbReference>
<evidence type="ECO:0000313" key="11">
    <source>
        <dbReference type="Proteomes" id="UP000038830"/>
    </source>
</evidence>
<dbReference type="GO" id="GO:0032456">
    <property type="term" value="P:endocytic recycling"/>
    <property type="evidence" value="ECO:0007669"/>
    <property type="project" value="TreeGrafter"/>
</dbReference>
<evidence type="ECO:0000256" key="7">
    <source>
        <dbReference type="SAM" id="MobiDB-lite"/>
    </source>
</evidence>
<evidence type="ECO:0000313" key="10">
    <source>
        <dbReference type="EMBL" id="CEP20747.1"/>
    </source>
</evidence>
<dbReference type="InterPro" id="IPR048319">
    <property type="entry name" value="Vps52_CC"/>
</dbReference>
<feature type="region of interest" description="Disordered" evidence="7">
    <location>
        <begin position="1"/>
        <end position="22"/>
    </location>
</feature>
<dbReference type="GO" id="GO:0042147">
    <property type="term" value="P:retrograde transport, endosome to Golgi"/>
    <property type="evidence" value="ECO:0007669"/>
    <property type="project" value="TreeGrafter"/>
</dbReference>
<dbReference type="PANTHER" id="PTHR14190:SF7">
    <property type="entry name" value="VACUOLAR PROTEIN SORTING-ASSOCIATED PROTEIN 52 HOMOLOG"/>
    <property type="match status" value="1"/>
</dbReference>
<evidence type="ECO:0000259" key="8">
    <source>
        <dbReference type="Pfam" id="PF04129"/>
    </source>
</evidence>
<evidence type="ECO:0000256" key="3">
    <source>
        <dbReference type="ARBA" id="ARBA00022448"/>
    </source>
</evidence>
<organism evidence="10 11">
    <name type="scientific">Cyberlindnera jadinii (strain ATCC 18201 / CBS 1600 / BCRC 20928 / JCM 3617 / NBRC 0987 / NRRL Y-1542)</name>
    <name type="common">Torula yeast</name>
    <name type="synonym">Candida utilis</name>
    <dbReference type="NCBI Taxonomy" id="983966"/>
    <lineage>
        <taxon>Eukaryota</taxon>
        <taxon>Fungi</taxon>
        <taxon>Dikarya</taxon>
        <taxon>Ascomycota</taxon>
        <taxon>Saccharomycotina</taxon>
        <taxon>Saccharomycetes</taxon>
        <taxon>Phaffomycetales</taxon>
        <taxon>Phaffomycetaceae</taxon>
        <taxon>Cyberlindnera</taxon>
    </lineage>
</organism>
<evidence type="ECO:0000256" key="4">
    <source>
        <dbReference type="ARBA" id="ARBA00022927"/>
    </source>
</evidence>
<dbReference type="InterPro" id="IPR048361">
    <property type="entry name" value="Vps52_C"/>
</dbReference>
<dbReference type="Proteomes" id="UP000038830">
    <property type="component" value="Unassembled WGS sequence"/>
</dbReference>
<dbReference type="GO" id="GO:0019905">
    <property type="term" value="F:syntaxin binding"/>
    <property type="evidence" value="ECO:0007669"/>
    <property type="project" value="TreeGrafter"/>
</dbReference>
<proteinExistence type="inferred from homology"/>
<dbReference type="GO" id="GO:0015031">
    <property type="term" value="P:protein transport"/>
    <property type="evidence" value="ECO:0007669"/>
    <property type="project" value="UniProtKB-KW"/>
</dbReference>
<gene>
    <name evidence="10" type="primary">SAC2</name>
    <name evidence="10" type="ORF">BN1211_0692</name>
</gene>
<accession>A0A0H5C002</accession>
<name>A0A0H5C002_CYBJN</name>
<feature type="domain" description="Vps52 coiled-coil" evidence="8">
    <location>
        <begin position="75"/>
        <end position="243"/>
    </location>
</feature>
<keyword evidence="6" id="KW-0175">Coiled coil</keyword>
<dbReference type="Pfam" id="PF04129">
    <property type="entry name" value="Vps52_CC"/>
    <property type="match status" value="1"/>
</dbReference>
<comment type="similarity">
    <text evidence="2">Belongs to the VPS52 family.</text>
</comment>
<dbReference type="Pfam" id="PF20655">
    <property type="entry name" value="Vps52_C"/>
    <property type="match status" value="1"/>
</dbReference>
<evidence type="ECO:0000259" key="9">
    <source>
        <dbReference type="Pfam" id="PF20655"/>
    </source>
</evidence>
<dbReference type="GO" id="GO:0000938">
    <property type="term" value="C:GARP complex"/>
    <property type="evidence" value="ECO:0007669"/>
    <property type="project" value="TreeGrafter"/>
</dbReference>
<evidence type="ECO:0000256" key="2">
    <source>
        <dbReference type="ARBA" id="ARBA00008180"/>
    </source>
</evidence>
<protein>
    <submittedName>
        <fullName evidence="10">SAC2 protein</fullName>
    </submittedName>
</protein>
<evidence type="ECO:0000256" key="1">
    <source>
        <dbReference type="ARBA" id="ARBA00004601"/>
    </source>
</evidence>
<evidence type="ECO:0000256" key="6">
    <source>
        <dbReference type="SAM" id="Coils"/>
    </source>
</evidence>
<evidence type="ECO:0000256" key="5">
    <source>
        <dbReference type="ARBA" id="ARBA00023034"/>
    </source>
</evidence>
<reference evidence="11" key="1">
    <citation type="journal article" date="2015" name="J. Biotechnol.">
        <title>The structure of the Cyberlindnera jadinii genome and its relation to Candida utilis analyzed by the occurrence of single nucleotide polymorphisms.</title>
        <authorList>
            <person name="Rupp O."/>
            <person name="Brinkrolf K."/>
            <person name="Buerth C."/>
            <person name="Kunigo M."/>
            <person name="Schneider J."/>
            <person name="Jaenicke S."/>
            <person name="Goesmann A."/>
            <person name="Puehler A."/>
            <person name="Jaeger K.-E."/>
            <person name="Ernst J.F."/>
        </authorList>
    </citation>
    <scope>NUCLEOTIDE SEQUENCE [LARGE SCALE GENOMIC DNA]</scope>
    <source>
        <strain evidence="11">ATCC 18201 / CBS 1600 / BCRC 20928 / JCM 3617 / NBRC 0987 / NRRL Y-1542</strain>
    </source>
</reference>